<reference evidence="1 2" key="1">
    <citation type="submission" date="2021-03" db="EMBL/GenBank/DDBJ databases">
        <title>Whole genome shotgun sequence of Actinoplanes toevensis NBRC 105298.</title>
        <authorList>
            <person name="Komaki H."/>
            <person name="Tamura T."/>
        </authorList>
    </citation>
    <scope>NUCLEOTIDE SEQUENCE [LARGE SCALE GENOMIC DNA]</scope>
    <source>
        <strain evidence="1 2">NBRC 105298</strain>
    </source>
</reference>
<organism evidence="1 2">
    <name type="scientific">Paractinoplanes toevensis</name>
    <dbReference type="NCBI Taxonomy" id="571911"/>
    <lineage>
        <taxon>Bacteria</taxon>
        <taxon>Bacillati</taxon>
        <taxon>Actinomycetota</taxon>
        <taxon>Actinomycetes</taxon>
        <taxon>Micromonosporales</taxon>
        <taxon>Micromonosporaceae</taxon>
        <taxon>Paractinoplanes</taxon>
    </lineage>
</organism>
<dbReference type="Proteomes" id="UP000677082">
    <property type="component" value="Unassembled WGS sequence"/>
</dbReference>
<protein>
    <submittedName>
        <fullName evidence="1">Uncharacterized protein</fullName>
    </submittedName>
</protein>
<gene>
    <name evidence="1" type="ORF">Ato02nite_089530</name>
</gene>
<name>A0A919WBK9_9ACTN</name>
<dbReference type="AlphaFoldDB" id="A0A919WBK9"/>
<accession>A0A919WBK9</accession>
<evidence type="ECO:0000313" key="2">
    <source>
        <dbReference type="Proteomes" id="UP000677082"/>
    </source>
</evidence>
<keyword evidence="2" id="KW-1185">Reference proteome</keyword>
<dbReference type="RefSeq" id="WP_213012805.1">
    <property type="nucleotide sequence ID" value="NZ_BOQN01000134.1"/>
</dbReference>
<sequence>MSKTRDQQGARLRLKYTGESYQHARDSIALLLPGSPVIPEAHEQQQCDLEAVILHCLTGDGRALPFLVESVHPEPHKLGLIPKENATQALTAHLMAAAEAAIGSRCPYETLWA</sequence>
<dbReference type="EMBL" id="BOQN01000134">
    <property type="protein sequence ID" value="GIM97160.1"/>
    <property type="molecule type" value="Genomic_DNA"/>
</dbReference>
<proteinExistence type="predicted"/>
<comment type="caution">
    <text evidence="1">The sequence shown here is derived from an EMBL/GenBank/DDBJ whole genome shotgun (WGS) entry which is preliminary data.</text>
</comment>
<evidence type="ECO:0000313" key="1">
    <source>
        <dbReference type="EMBL" id="GIM97160.1"/>
    </source>
</evidence>